<evidence type="ECO:0000256" key="12">
    <source>
        <dbReference type="PROSITE-ProRule" id="PRU10141"/>
    </source>
</evidence>
<organism evidence="15 16">
    <name type="scientific">Canna indica</name>
    <name type="common">Indian-shot</name>
    <dbReference type="NCBI Taxonomy" id="4628"/>
    <lineage>
        <taxon>Eukaryota</taxon>
        <taxon>Viridiplantae</taxon>
        <taxon>Streptophyta</taxon>
        <taxon>Embryophyta</taxon>
        <taxon>Tracheophyta</taxon>
        <taxon>Spermatophyta</taxon>
        <taxon>Magnoliopsida</taxon>
        <taxon>Liliopsida</taxon>
        <taxon>Zingiberales</taxon>
        <taxon>Cannaceae</taxon>
        <taxon>Canna</taxon>
    </lineage>
</organism>
<evidence type="ECO:0000313" key="15">
    <source>
        <dbReference type="EMBL" id="WOL00985.1"/>
    </source>
</evidence>
<dbReference type="AlphaFoldDB" id="A0AAQ3K2W8"/>
<proteinExistence type="inferred from homology"/>
<evidence type="ECO:0000256" key="10">
    <source>
        <dbReference type="ARBA" id="ARBA00049299"/>
    </source>
</evidence>
<dbReference type="GO" id="GO:0006950">
    <property type="term" value="P:response to stress"/>
    <property type="evidence" value="ECO:0007669"/>
    <property type="project" value="UniProtKB-ARBA"/>
</dbReference>
<dbReference type="EC" id="2.7.12.2" evidence="8"/>
<dbReference type="PANTHER" id="PTHR48013:SF9">
    <property type="entry name" value="DUAL SPECIFICITY MITOGEN-ACTIVATED PROTEIN KINASE KINASE 5"/>
    <property type="match status" value="1"/>
</dbReference>
<feature type="binding site" evidence="12">
    <location>
        <position position="90"/>
    </location>
    <ligand>
        <name>ATP</name>
        <dbReference type="ChEBI" id="CHEBI:30616"/>
    </ligand>
</feature>
<keyword evidence="3" id="KW-0808">Transferase</keyword>
<sequence length="351" mass="38029">MAVIRERRLPHLSLTLELPDPSAASDCGLRFSLPPLPPAPAPATSSSCSSSAASEFRLADLEKIRVLGHGNGGTVYKVRHRRTSAVYALKAVHTDAGDVSLRRQVYREIDILRRATGSDHVVGFHAVLPTPSGDVALLLEHMEGGSLDTLLRRRGRSPFPEIALASVARQALLGLAELHSRQIVHRDIKPANLLINAAGVVKIADFGVGKVLRRSLDPCDSYVGTCAYMSPERFDPESHGGDYDPYAADVWSLGLAVLELHRGHFPLLPEGARPDWAALMVAICLGEALGAVPEGEASGEFRGFIECCLQKESGKRWSVAELLGHPFIASADWSESERALRELLRENSDES</sequence>
<dbReference type="InterPro" id="IPR011009">
    <property type="entry name" value="Kinase-like_dom_sf"/>
</dbReference>
<reference evidence="15 16" key="1">
    <citation type="submission" date="2023-10" db="EMBL/GenBank/DDBJ databases">
        <title>Chromosome-scale genome assembly provides insights into flower coloration mechanisms of Canna indica.</title>
        <authorList>
            <person name="Li C."/>
        </authorList>
    </citation>
    <scope>NUCLEOTIDE SEQUENCE [LARGE SCALE GENOMIC DNA]</scope>
    <source>
        <tissue evidence="15">Flower</tissue>
    </source>
</reference>
<dbReference type="PANTHER" id="PTHR48013">
    <property type="entry name" value="DUAL SPECIFICITY MITOGEN-ACTIVATED PROTEIN KINASE KINASE 5-RELATED"/>
    <property type="match status" value="1"/>
</dbReference>
<dbReference type="PROSITE" id="PS00108">
    <property type="entry name" value="PROTEIN_KINASE_ST"/>
    <property type="match status" value="1"/>
</dbReference>
<evidence type="ECO:0000256" key="4">
    <source>
        <dbReference type="ARBA" id="ARBA00022741"/>
    </source>
</evidence>
<dbReference type="Gene3D" id="1.10.510.10">
    <property type="entry name" value="Transferase(Phosphotransferase) domain 1"/>
    <property type="match status" value="1"/>
</dbReference>
<dbReference type="GO" id="GO:0051707">
    <property type="term" value="P:response to other organism"/>
    <property type="evidence" value="ECO:0007669"/>
    <property type="project" value="UniProtKB-ARBA"/>
</dbReference>
<dbReference type="GO" id="GO:0004674">
    <property type="term" value="F:protein serine/threonine kinase activity"/>
    <property type="evidence" value="ECO:0007669"/>
    <property type="project" value="UniProtKB-KW"/>
</dbReference>
<dbReference type="Proteomes" id="UP001327560">
    <property type="component" value="Chromosome 3"/>
</dbReference>
<keyword evidence="16" id="KW-1185">Reference proteome</keyword>
<evidence type="ECO:0000256" key="1">
    <source>
        <dbReference type="ARBA" id="ARBA00022527"/>
    </source>
</evidence>
<evidence type="ECO:0000256" key="13">
    <source>
        <dbReference type="RuleBase" id="RU000304"/>
    </source>
</evidence>
<comment type="similarity">
    <text evidence="7">Belongs to the protein kinase superfamily. STE Ser/Thr protein kinase family. MAP kinase kinase subfamily.</text>
</comment>
<comment type="catalytic activity">
    <reaction evidence="9">
        <text>L-seryl-[protein] + ATP = O-phospho-L-seryl-[protein] + ADP + H(+)</text>
        <dbReference type="Rhea" id="RHEA:17989"/>
        <dbReference type="Rhea" id="RHEA-COMP:9863"/>
        <dbReference type="Rhea" id="RHEA-COMP:11604"/>
        <dbReference type="ChEBI" id="CHEBI:15378"/>
        <dbReference type="ChEBI" id="CHEBI:29999"/>
        <dbReference type="ChEBI" id="CHEBI:30616"/>
        <dbReference type="ChEBI" id="CHEBI:83421"/>
        <dbReference type="ChEBI" id="CHEBI:456216"/>
        <dbReference type="EC" id="2.7.12.2"/>
    </reaction>
</comment>
<evidence type="ECO:0000256" key="2">
    <source>
        <dbReference type="ARBA" id="ARBA00022553"/>
    </source>
</evidence>
<comment type="catalytic activity">
    <reaction evidence="10">
        <text>L-threonyl-[protein] + ATP = O-phospho-L-threonyl-[protein] + ADP + H(+)</text>
        <dbReference type="Rhea" id="RHEA:46608"/>
        <dbReference type="Rhea" id="RHEA-COMP:11060"/>
        <dbReference type="Rhea" id="RHEA-COMP:11605"/>
        <dbReference type="ChEBI" id="CHEBI:15378"/>
        <dbReference type="ChEBI" id="CHEBI:30013"/>
        <dbReference type="ChEBI" id="CHEBI:30616"/>
        <dbReference type="ChEBI" id="CHEBI:61977"/>
        <dbReference type="ChEBI" id="CHEBI:456216"/>
        <dbReference type="EC" id="2.7.12.2"/>
    </reaction>
</comment>
<keyword evidence="6 12" id="KW-0067">ATP-binding</keyword>
<dbReference type="GO" id="GO:0004708">
    <property type="term" value="F:MAP kinase kinase activity"/>
    <property type="evidence" value="ECO:0007669"/>
    <property type="project" value="UniProtKB-EC"/>
</dbReference>
<evidence type="ECO:0000256" key="11">
    <source>
        <dbReference type="ARBA" id="ARBA00051693"/>
    </source>
</evidence>
<dbReference type="SUPFAM" id="SSF56112">
    <property type="entry name" value="Protein kinase-like (PK-like)"/>
    <property type="match status" value="1"/>
</dbReference>
<gene>
    <name evidence="15" type="ORF">Cni_G09698</name>
</gene>
<dbReference type="InterPro" id="IPR000719">
    <property type="entry name" value="Prot_kinase_dom"/>
</dbReference>
<dbReference type="InterPro" id="IPR017441">
    <property type="entry name" value="Protein_kinase_ATP_BS"/>
</dbReference>
<dbReference type="CDD" id="cd06623">
    <property type="entry name" value="PKc_MAPKK_plant_like"/>
    <property type="match status" value="1"/>
</dbReference>
<keyword evidence="1 13" id="KW-0723">Serine/threonine-protein kinase</keyword>
<dbReference type="InterPro" id="IPR008271">
    <property type="entry name" value="Ser/Thr_kinase_AS"/>
</dbReference>
<dbReference type="PROSITE" id="PS00107">
    <property type="entry name" value="PROTEIN_KINASE_ATP"/>
    <property type="match status" value="1"/>
</dbReference>
<evidence type="ECO:0000256" key="8">
    <source>
        <dbReference type="ARBA" id="ARBA00038999"/>
    </source>
</evidence>
<dbReference type="Pfam" id="PF00069">
    <property type="entry name" value="Pkinase"/>
    <property type="match status" value="1"/>
</dbReference>
<evidence type="ECO:0000313" key="16">
    <source>
        <dbReference type="Proteomes" id="UP001327560"/>
    </source>
</evidence>
<keyword evidence="5" id="KW-0418">Kinase</keyword>
<evidence type="ECO:0000256" key="9">
    <source>
        <dbReference type="ARBA" id="ARBA00049014"/>
    </source>
</evidence>
<dbReference type="SMART" id="SM00220">
    <property type="entry name" value="S_TKc"/>
    <property type="match status" value="1"/>
</dbReference>
<dbReference type="Gene3D" id="3.30.200.20">
    <property type="entry name" value="Phosphorylase Kinase, domain 1"/>
    <property type="match status" value="1"/>
</dbReference>
<comment type="catalytic activity">
    <reaction evidence="11">
        <text>L-tyrosyl-[protein] + ATP = O-phospho-L-tyrosyl-[protein] + ADP + H(+)</text>
        <dbReference type="Rhea" id="RHEA:10596"/>
        <dbReference type="Rhea" id="RHEA-COMP:10136"/>
        <dbReference type="Rhea" id="RHEA-COMP:20101"/>
        <dbReference type="ChEBI" id="CHEBI:15378"/>
        <dbReference type="ChEBI" id="CHEBI:30616"/>
        <dbReference type="ChEBI" id="CHEBI:46858"/>
        <dbReference type="ChEBI" id="CHEBI:61978"/>
        <dbReference type="ChEBI" id="CHEBI:456216"/>
        <dbReference type="EC" id="2.7.12.2"/>
    </reaction>
</comment>
<dbReference type="GO" id="GO:0005524">
    <property type="term" value="F:ATP binding"/>
    <property type="evidence" value="ECO:0007669"/>
    <property type="project" value="UniProtKB-UniRule"/>
</dbReference>
<evidence type="ECO:0000256" key="7">
    <source>
        <dbReference type="ARBA" id="ARBA00038035"/>
    </source>
</evidence>
<evidence type="ECO:0000259" key="14">
    <source>
        <dbReference type="PROSITE" id="PS50011"/>
    </source>
</evidence>
<keyword evidence="2" id="KW-0597">Phosphoprotein</keyword>
<name>A0AAQ3K2W8_9LILI</name>
<feature type="domain" description="Protein kinase" evidence="14">
    <location>
        <begin position="61"/>
        <end position="328"/>
    </location>
</feature>
<evidence type="ECO:0000256" key="5">
    <source>
        <dbReference type="ARBA" id="ARBA00022777"/>
    </source>
</evidence>
<evidence type="ECO:0000256" key="6">
    <source>
        <dbReference type="ARBA" id="ARBA00022840"/>
    </source>
</evidence>
<dbReference type="EMBL" id="CP136892">
    <property type="protein sequence ID" value="WOL00985.1"/>
    <property type="molecule type" value="Genomic_DNA"/>
</dbReference>
<protein>
    <recommendedName>
        <fullName evidence="8">mitogen-activated protein kinase kinase</fullName>
        <ecNumber evidence="8">2.7.12.2</ecNumber>
    </recommendedName>
</protein>
<dbReference type="PROSITE" id="PS50011">
    <property type="entry name" value="PROTEIN_KINASE_DOM"/>
    <property type="match status" value="1"/>
</dbReference>
<keyword evidence="4 12" id="KW-0547">Nucleotide-binding</keyword>
<accession>A0AAQ3K2W8</accession>
<dbReference type="FunFam" id="1.10.510.10:FF:000350">
    <property type="entry name" value="Mitogen-activated protein kinase 2"/>
    <property type="match status" value="1"/>
</dbReference>
<evidence type="ECO:0000256" key="3">
    <source>
        <dbReference type="ARBA" id="ARBA00022679"/>
    </source>
</evidence>